<dbReference type="InterPro" id="IPR036590">
    <property type="entry name" value="SRAP-like"/>
</dbReference>
<evidence type="ECO:0000313" key="9">
    <source>
        <dbReference type="EMBL" id="MBC2653753.1"/>
    </source>
</evidence>
<dbReference type="AlphaFoldDB" id="A0A7X1FB39"/>
<gene>
    <name evidence="9" type="ORF">H7F49_18950</name>
</gene>
<comment type="caution">
    <text evidence="9">The sequence shown here is derived from an EMBL/GenBank/DDBJ whole genome shotgun (WGS) entry which is preliminary data.</text>
</comment>
<keyword evidence="7" id="KW-0456">Lyase</keyword>
<sequence>MCNLYRMTKAPAEIARLFGARGGAGANFAAEVYPGYPGLVVAEGETRVMTWGFPLILKGKNGQPLKPKPVNNAREDKLGTAFWRPSFERRRCLIPVTAWAEAEGLKGQMTRTWYSLAGEEVFAVAGLWRPTEEWGAAYSMVMVDGCPQMADVHDRMPVVLARESWEQWLAGTPAEAFALCQTCSSELAVDRTTERWGAGRPAATSG</sequence>
<evidence type="ECO:0000256" key="1">
    <source>
        <dbReference type="ARBA" id="ARBA00008136"/>
    </source>
</evidence>
<organism evidence="9 10">
    <name type="scientific">Novosphingobium aerophilum</name>
    <dbReference type="NCBI Taxonomy" id="2839843"/>
    <lineage>
        <taxon>Bacteria</taxon>
        <taxon>Pseudomonadati</taxon>
        <taxon>Pseudomonadota</taxon>
        <taxon>Alphaproteobacteria</taxon>
        <taxon>Sphingomonadales</taxon>
        <taxon>Sphingomonadaceae</taxon>
        <taxon>Novosphingobium</taxon>
    </lineage>
</organism>
<dbReference type="InterPro" id="IPR003738">
    <property type="entry name" value="SRAP"/>
</dbReference>
<evidence type="ECO:0000256" key="2">
    <source>
        <dbReference type="ARBA" id="ARBA00022670"/>
    </source>
</evidence>
<evidence type="ECO:0000256" key="8">
    <source>
        <dbReference type="RuleBase" id="RU364100"/>
    </source>
</evidence>
<dbReference type="GO" id="GO:0008233">
    <property type="term" value="F:peptidase activity"/>
    <property type="evidence" value="ECO:0007669"/>
    <property type="project" value="UniProtKB-KW"/>
</dbReference>
<dbReference type="Proteomes" id="UP000520156">
    <property type="component" value="Unassembled WGS sequence"/>
</dbReference>
<proteinExistence type="inferred from homology"/>
<evidence type="ECO:0000256" key="7">
    <source>
        <dbReference type="ARBA" id="ARBA00023239"/>
    </source>
</evidence>
<keyword evidence="5" id="KW-0190">Covalent protein-DNA linkage</keyword>
<comment type="similarity">
    <text evidence="1 8">Belongs to the SOS response-associated peptidase family.</text>
</comment>
<evidence type="ECO:0000256" key="4">
    <source>
        <dbReference type="ARBA" id="ARBA00022801"/>
    </source>
</evidence>
<dbReference type="EMBL" id="JACLAU010000085">
    <property type="protein sequence ID" value="MBC2653753.1"/>
    <property type="molecule type" value="Genomic_DNA"/>
</dbReference>
<dbReference type="PANTHER" id="PTHR13604">
    <property type="entry name" value="DC12-RELATED"/>
    <property type="match status" value="1"/>
</dbReference>
<dbReference type="GO" id="GO:0003697">
    <property type="term" value="F:single-stranded DNA binding"/>
    <property type="evidence" value="ECO:0007669"/>
    <property type="project" value="InterPro"/>
</dbReference>
<evidence type="ECO:0000256" key="6">
    <source>
        <dbReference type="ARBA" id="ARBA00023125"/>
    </source>
</evidence>
<name>A0A7X1FB39_9SPHN</name>
<dbReference type="SUPFAM" id="SSF143081">
    <property type="entry name" value="BB1717-like"/>
    <property type="match status" value="1"/>
</dbReference>
<keyword evidence="10" id="KW-1185">Reference proteome</keyword>
<dbReference type="GO" id="GO:0006508">
    <property type="term" value="P:proteolysis"/>
    <property type="evidence" value="ECO:0007669"/>
    <property type="project" value="UniProtKB-KW"/>
</dbReference>
<reference evidence="9 10" key="1">
    <citation type="submission" date="2020-08" db="EMBL/GenBank/DDBJ databases">
        <title>The genome sequence of Novosphingobium flavum 4Y4.</title>
        <authorList>
            <person name="Liu Y."/>
        </authorList>
    </citation>
    <scope>NUCLEOTIDE SEQUENCE [LARGE SCALE GENOMIC DNA]</scope>
    <source>
        <strain evidence="9 10">4Y4</strain>
    </source>
</reference>
<dbReference type="EC" id="3.4.-.-" evidence="8"/>
<protein>
    <recommendedName>
        <fullName evidence="8">Abasic site processing protein</fullName>
        <ecNumber evidence="8">3.4.-.-</ecNumber>
    </recommendedName>
</protein>
<keyword evidence="2 8" id="KW-0645">Protease</keyword>
<dbReference type="GO" id="GO:0106300">
    <property type="term" value="P:protein-DNA covalent cross-linking repair"/>
    <property type="evidence" value="ECO:0007669"/>
    <property type="project" value="InterPro"/>
</dbReference>
<dbReference type="PANTHER" id="PTHR13604:SF0">
    <property type="entry name" value="ABASIC SITE PROCESSING PROTEIN HMCES"/>
    <property type="match status" value="1"/>
</dbReference>
<keyword evidence="6" id="KW-0238">DNA-binding</keyword>
<dbReference type="Pfam" id="PF02586">
    <property type="entry name" value="SRAP"/>
    <property type="match status" value="1"/>
</dbReference>
<keyword evidence="4 8" id="KW-0378">Hydrolase</keyword>
<accession>A0A7X1FB39</accession>
<keyword evidence="3" id="KW-0227">DNA damage</keyword>
<dbReference type="Gene3D" id="3.90.1680.10">
    <property type="entry name" value="SOS response associated peptidase-like"/>
    <property type="match status" value="1"/>
</dbReference>
<dbReference type="GO" id="GO:0016829">
    <property type="term" value="F:lyase activity"/>
    <property type="evidence" value="ECO:0007669"/>
    <property type="project" value="UniProtKB-KW"/>
</dbReference>
<evidence type="ECO:0000256" key="3">
    <source>
        <dbReference type="ARBA" id="ARBA00022763"/>
    </source>
</evidence>
<dbReference type="RefSeq" id="WP_185685117.1">
    <property type="nucleotide sequence ID" value="NZ_JACLAU010000085.1"/>
</dbReference>
<evidence type="ECO:0000313" key="10">
    <source>
        <dbReference type="Proteomes" id="UP000520156"/>
    </source>
</evidence>
<evidence type="ECO:0000256" key="5">
    <source>
        <dbReference type="ARBA" id="ARBA00023124"/>
    </source>
</evidence>